<gene>
    <name evidence="1" type="ORF">LCGC14_1144350</name>
</gene>
<comment type="caution">
    <text evidence="1">The sequence shown here is derived from an EMBL/GenBank/DDBJ whole genome shotgun (WGS) entry which is preliminary data.</text>
</comment>
<organism evidence="1">
    <name type="scientific">marine sediment metagenome</name>
    <dbReference type="NCBI Taxonomy" id="412755"/>
    <lineage>
        <taxon>unclassified sequences</taxon>
        <taxon>metagenomes</taxon>
        <taxon>ecological metagenomes</taxon>
    </lineage>
</organism>
<evidence type="ECO:0000313" key="1">
    <source>
        <dbReference type="EMBL" id="KKM99785.1"/>
    </source>
</evidence>
<protein>
    <submittedName>
        <fullName evidence="1">Uncharacterized protein</fullName>
    </submittedName>
</protein>
<dbReference type="EMBL" id="LAZR01005457">
    <property type="protein sequence ID" value="KKM99785.1"/>
    <property type="molecule type" value="Genomic_DNA"/>
</dbReference>
<name>A0A0F9PFJ2_9ZZZZ</name>
<proteinExistence type="predicted"/>
<dbReference type="AlphaFoldDB" id="A0A0F9PFJ2"/>
<accession>A0A0F9PFJ2</accession>
<reference evidence="1" key="1">
    <citation type="journal article" date="2015" name="Nature">
        <title>Complex archaea that bridge the gap between prokaryotes and eukaryotes.</title>
        <authorList>
            <person name="Spang A."/>
            <person name="Saw J.H."/>
            <person name="Jorgensen S.L."/>
            <person name="Zaremba-Niedzwiedzka K."/>
            <person name="Martijn J."/>
            <person name="Lind A.E."/>
            <person name="van Eijk R."/>
            <person name="Schleper C."/>
            <person name="Guy L."/>
            <person name="Ettema T.J."/>
        </authorList>
    </citation>
    <scope>NUCLEOTIDE SEQUENCE</scope>
</reference>
<sequence>MRRRPPISQRSQRILAALSYSSQSEVARLYEVSRQWVNSLKRRHGCLIDKASTAEQQDWQLVDTGCLDGAYPSCLACPLATCREDALS</sequence>